<protein>
    <submittedName>
        <fullName evidence="1">Uncharacterized protein</fullName>
    </submittedName>
</protein>
<evidence type="ECO:0000313" key="2">
    <source>
        <dbReference type="Proteomes" id="UP000183997"/>
    </source>
</evidence>
<organism evidence="1 2">
    <name type="scientific">Desulforamulus aeronauticus DSM 10349</name>
    <dbReference type="NCBI Taxonomy" id="1121421"/>
    <lineage>
        <taxon>Bacteria</taxon>
        <taxon>Bacillati</taxon>
        <taxon>Bacillota</taxon>
        <taxon>Clostridia</taxon>
        <taxon>Eubacteriales</taxon>
        <taxon>Peptococcaceae</taxon>
        <taxon>Desulforamulus</taxon>
    </lineage>
</organism>
<name>A0A1M6WGP1_9FIRM</name>
<accession>A0A1M6WGP1</accession>
<evidence type="ECO:0000313" key="1">
    <source>
        <dbReference type="EMBL" id="SHK92766.1"/>
    </source>
</evidence>
<sequence length="326" mass="36430">MYNTMTSIRNYVVNHASTFGLASADDLKVIGKTKQTLPDGAKWLIINAIKTVPNNPSDGLFGGFLITGAKMERFLTQMRFEVKTRSPDSNNDFLWDTAQQFRDKVYNALKGSQQSGLVLPRYDWTQPENPVKAGEIWFEVNPATSPVEEILEDPNDPANKSILLTYNVHWWISSPTPEVRESDPWLEALGLWTKSELGEGWAVSDSAYPQVSERPAVIWSLVGISTKQITSSLFEVSKKFTAEVFGLLPNQHSSGCRAIMEGLSRDVKIALDTINKKYATVVTPQMEIPLNSISKGQVTVTLTEKTSRPQEEIALMMKIKTEGSWQ</sequence>
<dbReference type="Proteomes" id="UP000183997">
    <property type="component" value="Unassembled WGS sequence"/>
</dbReference>
<dbReference type="STRING" id="1121421.SAMN02745123_03619"/>
<gene>
    <name evidence="1" type="ORF">SAMN02745123_03619</name>
</gene>
<keyword evidence="2" id="KW-1185">Reference proteome</keyword>
<reference evidence="2" key="1">
    <citation type="submission" date="2016-11" db="EMBL/GenBank/DDBJ databases">
        <authorList>
            <person name="Varghese N."/>
            <person name="Submissions S."/>
        </authorList>
    </citation>
    <scope>NUCLEOTIDE SEQUENCE [LARGE SCALE GENOMIC DNA]</scope>
    <source>
        <strain evidence="2">DSM 10349</strain>
    </source>
</reference>
<dbReference type="RefSeq" id="WP_072917146.1">
    <property type="nucleotide sequence ID" value="NZ_FRAR01000030.1"/>
</dbReference>
<dbReference type="OrthoDB" id="1679953at2"/>
<dbReference type="AlphaFoldDB" id="A0A1M6WGP1"/>
<dbReference type="EMBL" id="FRAR01000030">
    <property type="protein sequence ID" value="SHK92766.1"/>
    <property type="molecule type" value="Genomic_DNA"/>
</dbReference>
<proteinExistence type="predicted"/>